<sequence>MLYTTLAIVCRSFQRSRHASTETQVNEPSRAPIFKLNADLLYLIFRMNTDIDEGCDLGESQVEGMGVHRAMTTARYCSQVCHLWRQTVLSSSSIWARAIDLQELDQEADHWREEVIRRTGNAYLHITGTARGYHRTSRDFFHHLIVNHWSRVRIIDVDVYHPHVFKPETWNFLTLPSPFLQSLKLRFHPRTLSSTSILPHGSIFANDAPSLREFYVEQLLFDTRISWFSHIRCFGIFPSSKLPISVSEILEVISHMPVLESLTVGKMYKDNTLEGIHDDLNVIRRPCLQEIVFMDVELKICTAILQRLIPSPACVLDLFCTQRMHHGISTSNTADDKLAKDVLIRYFKAFFDNHLISTLTLRQWNGVYALESDVPKLKCPTYSIPTQRNRRFRVSIDHYNPSLVFDIFTACRYPSVKTLELTLDVTKPSTVQLPFMISFLQSFAHVETVIANRPALRLCQSVSEDLAVLFPSMTTFKFQRASLAMLPGISAAHNDGSFL</sequence>
<organism evidence="1 2">
    <name type="scientific">Psilocybe cyanescens</name>
    <dbReference type="NCBI Taxonomy" id="93625"/>
    <lineage>
        <taxon>Eukaryota</taxon>
        <taxon>Fungi</taxon>
        <taxon>Dikarya</taxon>
        <taxon>Basidiomycota</taxon>
        <taxon>Agaricomycotina</taxon>
        <taxon>Agaricomycetes</taxon>
        <taxon>Agaricomycetidae</taxon>
        <taxon>Agaricales</taxon>
        <taxon>Agaricineae</taxon>
        <taxon>Strophariaceae</taxon>
        <taxon>Psilocybe</taxon>
    </lineage>
</organism>
<gene>
    <name evidence="1" type="ORF">CVT25_005479</name>
</gene>
<dbReference type="OrthoDB" id="3058706at2759"/>
<comment type="caution">
    <text evidence="1">The sequence shown here is derived from an EMBL/GenBank/DDBJ whole genome shotgun (WGS) entry which is preliminary data.</text>
</comment>
<dbReference type="EMBL" id="NHYD01000685">
    <property type="protein sequence ID" value="PPQ93598.1"/>
    <property type="molecule type" value="Genomic_DNA"/>
</dbReference>
<evidence type="ECO:0000313" key="1">
    <source>
        <dbReference type="EMBL" id="PPQ93598.1"/>
    </source>
</evidence>
<dbReference type="Proteomes" id="UP000283269">
    <property type="component" value="Unassembled WGS sequence"/>
</dbReference>
<keyword evidence="2" id="KW-1185">Reference proteome</keyword>
<protein>
    <recommendedName>
        <fullName evidence="3">F-box domain-containing protein</fullName>
    </recommendedName>
</protein>
<evidence type="ECO:0008006" key="3">
    <source>
        <dbReference type="Google" id="ProtNLM"/>
    </source>
</evidence>
<evidence type="ECO:0000313" key="2">
    <source>
        <dbReference type="Proteomes" id="UP000283269"/>
    </source>
</evidence>
<dbReference type="AlphaFoldDB" id="A0A409XS90"/>
<accession>A0A409XS90</accession>
<reference evidence="1 2" key="1">
    <citation type="journal article" date="2018" name="Evol. Lett.">
        <title>Horizontal gene cluster transfer increased hallucinogenic mushroom diversity.</title>
        <authorList>
            <person name="Reynolds H.T."/>
            <person name="Vijayakumar V."/>
            <person name="Gluck-Thaler E."/>
            <person name="Korotkin H.B."/>
            <person name="Matheny P.B."/>
            <person name="Slot J.C."/>
        </authorList>
    </citation>
    <scope>NUCLEOTIDE SEQUENCE [LARGE SCALE GENOMIC DNA]</scope>
    <source>
        <strain evidence="1 2">2631</strain>
    </source>
</reference>
<name>A0A409XS90_PSICY</name>
<proteinExistence type="predicted"/>
<dbReference type="InParanoid" id="A0A409XS90"/>